<organism evidence="3 4">
    <name type="scientific">Methylobacterium thuringiense</name>
    <dbReference type="NCBI Taxonomy" id="1003091"/>
    <lineage>
        <taxon>Bacteria</taxon>
        <taxon>Pseudomonadati</taxon>
        <taxon>Pseudomonadota</taxon>
        <taxon>Alphaproteobacteria</taxon>
        <taxon>Hyphomicrobiales</taxon>
        <taxon>Methylobacteriaceae</taxon>
        <taxon>Methylobacterium</taxon>
    </lineage>
</organism>
<proteinExistence type="predicted"/>
<evidence type="ECO:0000256" key="1">
    <source>
        <dbReference type="SAM" id="SignalP"/>
    </source>
</evidence>
<keyword evidence="1" id="KW-0732">Signal</keyword>
<dbReference type="EMBL" id="BPRA01000015">
    <property type="protein sequence ID" value="GJE56928.1"/>
    <property type="molecule type" value="Genomic_DNA"/>
</dbReference>
<dbReference type="Pfam" id="PF09832">
    <property type="entry name" value="DUF2059"/>
    <property type="match status" value="1"/>
</dbReference>
<dbReference type="InterPro" id="IPR018637">
    <property type="entry name" value="DUF2059"/>
</dbReference>
<sequence>MRLFSALAALYVGVLLPCSVMAQPVANPNPTVAAPDPATLKAAREVIASMQGDRATLLNAMAAPMVGMMQQIGVKQQDQAQTLVQEVVMPTLTAHYDELLDIQARSFAATLGKEDLQAIATFYASPAGKRLAAAQPQLAQAQMAGTQQWMQSVMPEMQGKLTKAIQAHGWMPGAQPKAR</sequence>
<reference evidence="3" key="2">
    <citation type="submission" date="2021-08" db="EMBL/GenBank/DDBJ databases">
        <authorList>
            <person name="Tani A."/>
            <person name="Ola A."/>
            <person name="Ogura Y."/>
            <person name="Katsura K."/>
            <person name="Hayashi T."/>
        </authorList>
    </citation>
    <scope>NUCLEOTIDE SEQUENCE</scope>
    <source>
        <strain evidence="3">DSM 23674</strain>
    </source>
</reference>
<name>A0ABQ4TQN1_9HYPH</name>
<feature type="signal peptide" evidence="1">
    <location>
        <begin position="1"/>
        <end position="22"/>
    </location>
</feature>
<evidence type="ECO:0000313" key="4">
    <source>
        <dbReference type="Proteomes" id="UP001055101"/>
    </source>
</evidence>
<evidence type="ECO:0000313" key="3">
    <source>
        <dbReference type="EMBL" id="GJE56928.1"/>
    </source>
</evidence>
<keyword evidence="4" id="KW-1185">Reference proteome</keyword>
<feature type="chain" id="PRO_5045119919" description="DUF2059 domain-containing protein" evidence="1">
    <location>
        <begin position="23"/>
        <end position="179"/>
    </location>
</feature>
<comment type="caution">
    <text evidence="3">The sequence shown here is derived from an EMBL/GenBank/DDBJ whole genome shotgun (WGS) entry which is preliminary data.</text>
</comment>
<evidence type="ECO:0000259" key="2">
    <source>
        <dbReference type="Pfam" id="PF09832"/>
    </source>
</evidence>
<reference evidence="3" key="1">
    <citation type="journal article" date="2021" name="Front. Microbiol.">
        <title>Comprehensive Comparative Genomics and Phenotyping of Methylobacterium Species.</title>
        <authorList>
            <person name="Alessa O."/>
            <person name="Ogura Y."/>
            <person name="Fujitani Y."/>
            <person name="Takami H."/>
            <person name="Hayashi T."/>
            <person name="Sahin N."/>
            <person name="Tani A."/>
        </authorList>
    </citation>
    <scope>NUCLEOTIDE SEQUENCE</scope>
    <source>
        <strain evidence="3">DSM 23674</strain>
    </source>
</reference>
<feature type="domain" description="DUF2059" evidence="2">
    <location>
        <begin position="98"/>
        <end position="156"/>
    </location>
</feature>
<dbReference type="Proteomes" id="UP001055101">
    <property type="component" value="Unassembled WGS sequence"/>
</dbReference>
<dbReference type="RefSeq" id="WP_238232459.1">
    <property type="nucleotide sequence ID" value="NZ_BPRA01000015.1"/>
</dbReference>
<accession>A0ABQ4TQN1</accession>
<gene>
    <name evidence="3" type="ORF">EKPJFOCH_3438</name>
</gene>
<protein>
    <recommendedName>
        <fullName evidence="2">DUF2059 domain-containing protein</fullName>
    </recommendedName>
</protein>